<organism evidence="3 4">
    <name type="scientific">Dawidia soli</name>
    <dbReference type="NCBI Taxonomy" id="2782352"/>
    <lineage>
        <taxon>Bacteria</taxon>
        <taxon>Pseudomonadati</taxon>
        <taxon>Bacteroidota</taxon>
        <taxon>Cytophagia</taxon>
        <taxon>Cytophagales</taxon>
        <taxon>Chryseotaleaceae</taxon>
        <taxon>Dawidia</taxon>
    </lineage>
</organism>
<sequence>MKNLLLSIALLTVCTFTGAQDQFTNTGNFQTFSGATLAFFGDFVNTGTFTDDAQSITFKGGASQLITGSSALTFNNFIADNAVGVSLQSDVNVTTTLTLTAGKLDLNSRRLTILSALPTAVARTGGYILSEKTDHTSQMRWAIGTNTAAHVFPFGTSSGVYIPCTVLLTAGDLGNVTVSSYPTAANNMPYPTAPIAVTDMNRQGVDNSANVVDRFWQIDKDGPAATVTVTFQAGPAEVGSITSLQAQRWNSTTSIWETPLPGQTSNATSVTVPDVTDFSPWTLSGNNSPLPVELITFTATGVETRVEVSWITATERNNDYFTVQRSKDGHGFVDIGTVAAGPNGYSIQEYGYTDYDPFPGKSYYRLKQTDLDGTEEFLDIKMVRMEEHLPGLMVYPNPVENGKLSVDFRDALTDDALVTISDVVGKVIFRSVATAGTRFYPVDLASSPAGVYMLRIANTQSSFEVKIVLK</sequence>
<feature type="signal peptide" evidence="1">
    <location>
        <begin position="1"/>
        <end position="19"/>
    </location>
</feature>
<dbReference type="Pfam" id="PF18962">
    <property type="entry name" value="Por_Secre_tail"/>
    <property type="match status" value="1"/>
</dbReference>
<feature type="chain" id="PRO_5042988767" evidence="1">
    <location>
        <begin position="20"/>
        <end position="470"/>
    </location>
</feature>
<evidence type="ECO:0000256" key="1">
    <source>
        <dbReference type="SAM" id="SignalP"/>
    </source>
</evidence>
<dbReference type="RefSeq" id="WP_254093121.1">
    <property type="nucleotide sequence ID" value="NZ_JAHESC010000050.1"/>
</dbReference>
<dbReference type="NCBIfam" id="TIGR04183">
    <property type="entry name" value="Por_Secre_tail"/>
    <property type="match status" value="1"/>
</dbReference>
<feature type="domain" description="Secretion system C-terminal sorting" evidence="2">
    <location>
        <begin position="394"/>
        <end position="468"/>
    </location>
</feature>
<dbReference type="Proteomes" id="UP001319180">
    <property type="component" value="Unassembled WGS sequence"/>
</dbReference>
<dbReference type="InterPro" id="IPR026444">
    <property type="entry name" value="Secre_tail"/>
</dbReference>
<proteinExistence type="predicted"/>
<reference evidence="3 4" key="1">
    <citation type="submission" date="2021-05" db="EMBL/GenBank/DDBJ databases">
        <title>A Polyphasic approach of four new species of the genus Ohtaekwangia: Ohtaekwangia histidinii sp. nov., Ohtaekwangia cretensis sp. nov., Ohtaekwangia indiensis sp. nov., Ohtaekwangia reichenbachii sp. nov. from diverse environment.</title>
        <authorList>
            <person name="Octaviana S."/>
        </authorList>
    </citation>
    <scope>NUCLEOTIDE SEQUENCE [LARGE SCALE GENOMIC DNA]</scope>
    <source>
        <strain evidence="3 4">PWU37</strain>
    </source>
</reference>
<dbReference type="AlphaFoldDB" id="A0AAP2GFW3"/>
<accession>A0AAP2GFW3</accession>
<comment type="caution">
    <text evidence="3">The sequence shown here is derived from an EMBL/GenBank/DDBJ whole genome shotgun (WGS) entry which is preliminary data.</text>
</comment>
<gene>
    <name evidence="3" type="ORF">KK078_25275</name>
</gene>
<protein>
    <submittedName>
        <fullName evidence="3">T9SS type A sorting domain-containing protein</fullName>
    </submittedName>
</protein>
<keyword evidence="4" id="KW-1185">Reference proteome</keyword>
<keyword evidence="1" id="KW-0732">Signal</keyword>
<name>A0AAP2GFW3_9BACT</name>
<evidence type="ECO:0000313" key="3">
    <source>
        <dbReference type="EMBL" id="MBT1689899.1"/>
    </source>
</evidence>
<dbReference type="EMBL" id="JAHESC010000050">
    <property type="protein sequence ID" value="MBT1689899.1"/>
    <property type="molecule type" value="Genomic_DNA"/>
</dbReference>
<evidence type="ECO:0000313" key="4">
    <source>
        <dbReference type="Proteomes" id="UP001319180"/>
    </source>
</evidence>
<evidence type="ECO:0000259" key="2">
    <source>
        <dbReference type="Pfam" id="PF18962"/>
    </source>
</evidence>